<sequence>MANDPHTPKGMGSPRFGMVLEPPDISSFELGALSSANFSTESLDQFDSPTPTKPSQSPFRHARRSSVGSPLAGRQGRPMSAVLGENDLVNLPRSRNSMGPIPKSVSINSLYASKEFGPMLGPPRIVESSPGSHQRSPRSRPVSFIAPSDSPVVLEDEELMSTPPAPNNPFNFTSQNLSNTNLSVKPAHRRGHKYKHSSVSMNLFQEPPPATISVTDPLPETMPLPSKSEVLSSINTTQKLKLFWSAVHFTLALAVFLIGFRWKISVFSTLAHLIFYDALGSLLVVTVDIMSNFDMWNKSSLRYPFGLGRLEVLVAFALSASLLMVAFDLVSHFVEGVMIEMLGSDEPHEHSGHHIHDEGEVTNWLGYELVLLVTVAVTLFTTFTVRTNRINQMVSDEDDVLNPERDTLSKSLSQYLRSWTRNPTHILTLGYTAYLMVQPLVPSLADVHELVSLCVALMLLTIGWRLVKQLGSILLCAYPANDYDYDTLKSTITNEITALDFFRHEWRIEQMFITKFNYDRVVVGMKIEMRGATADDDSRVRFEVNRIVRRHLALRDDPKTVEITLDIHRV</sequence>
<dbReference type="Proteomes" id="UP000449547">
    <property type="component" value="Unassembled WGS sequence"/>
</dbReference>
<evidence type="ECO:0000256" key="6">
    <source>
        <dbReference type="SAM" id="Phobius"/>
    </source>
</evidence>
<dbReference type="VEuPathDB" id="FungiDB:DIURU_004591"/>
<dbReference type="RefSeq" id="XP_034010672.1">
    <property type="nucleotide sequence ID" value="XM_034157481.1"/>
</dbReference>
<dbReference type="Pfam" id="PF01545">
    <property type="entry name" value="Cation_efflux"/>
    <property type="match status" value="1"/>
</dbReference>
<dbReference type="InterPro" id="IPR058533">
    <property type="entry name" value="Cation_efflux_TM"/>
</dbReference>
<evidence type="ECO:0000256" key="5">
    <source>
        <dbReference type="SAM" id="MobiDB-lite"/>
    </source>
</evidence>
<evidence type="ECO:0000259" key="7">
    <source>
        <dbReference type="Pfam" id="PF01545"/>
    </source>
</evidence>
<keyword evidence="3 6" id="KW-1133">Transmembrane helix</keyword>
<feature type="region of interest" description="Disordered" evidence="5">
    <location>
        <begin position="41"/>
        <end position="86"/>
    </location>
</feature>
<feature type="transmembrane region" description="Helical" evidence="6">
    <location>
        <begin position="364"/>
        <end position="385"/>
    </location>
</feature>
<dbReference type="InterPro" id="IPR027469">
    <property type="entry name" value="Cation_efflux_TMD_sf"/>
</dbReference>
<dbReference type="GO" id="GO:0098771">
    <property type="term" value="P:inorganic ion homeostasis"/>
    <property type="evidence" value="ECO:0007669"/>
    <property type="project" value="UniProtKB-ARBA"/>
</dbReference>
<accession>A0A642UNP9</accession>
<dbReference type="EMBL" id="SWFT01000137">
    <property type="protein sequence ID" value="KAA8898747.1"/>
    <property type="molecule type" value="Genomic_DNA"/>
</dbReference>
<gene>
    <name evidence="8" type="ORF">DIURU_004591</name>
</gene>
<dbReference type="OrthoDB" id="5382797at2759"/>
<organism evidence="8 9">
    <name type="scientific">Diutina rugosa</name>
    <name type="common">Yeast</name>
    <name type="synonym">Candida rugosa</name>
    <dbReference type="NCBI Taxonomy" id="5481"/>
    <lineage>
        <taxon>Eukaryota</taxon>
        <taxon>Fungi</taxon>
        <taxon>Dikarya</taxon>
        <taxon>Ascomycota</taxon>
        <taxon>Saccharomycotina</taxon>
        <taxon>Pichiomycetes</taxon>
        <taxon>Debaryomycetaceae</taxon>
        <taxon>Diutina</taxon>
    </lineage>
</organism>
<evidence type="ECO:0000256" key="2">
    <source>
        <dbReference type="ARBA" id="ARBA00022692"/>
    </source>
</evidence>
<dbReference type="GO" id="GO:0030003">
    <property type="term" value="P:intracellular monoatomic cation homeostasis"/>
    <property type="evidence" value="ECO:0007669"/>
    <property type="project" value="UniProtKB-ARBA"/>
</dbReference>
<feature type="transmembrane region" description="Helical" evidence="6">
    <location>
        <begin position="270"/>
        <end position="291"/>
    </location>
</feature>
<dbReference type="AlphaFoldDB" id="A0A642UNP9"/>
<proteinExistence type="predicted"/>
<keyword evidence="2 6" id="KW-0812">Transmembrane</keyword>
<comment type="subcellular location">
    <subcellularLocation>
        <location evidence="1">Membrane</location>
        <topology evidence="1">Multi-pass membrane protein</topology>
    </subcellularLocation>
</comment>
<keyword evidence="4 6" id="KW-0472">Membrane</keyword>
<feature type="transmembrane region" description="Helical" evidence="6">
    <location>
        <begin position="242"/>
        <end position="264"/>
    </location>
</feature>
<feature type="transmembrane region" description="Helical" evidence="6">
    <location>
        <begin position="312"/>
        <end position="334"/>
    </location>
</feature>
<evidence type="ECO:0000313" key="8">
    <source>
        <dbReference type="EMBL" id="KAA8898747.1"/>
    </source>
</evidence>
<evidence type="ECO:0000256" key="4">
    <source>
        <dbReference type="ARBA" id="ARBA00023136"/>
    </source>
</evidence>
<name>A0A642UNP9_DIURU</name>
<feature type="domain" description="Cation efflux protein transmembrane" evidence="7">
    <location>
        <begin position="266"/>
        <end position="475"/>
    </location>
</feature>
<evidence type="ECO:0000256" key="3">
    <source>
        <dbReference type="ARBA" id="ARBA00022989"/>
    </source>
</evidence>
<comment type="caution">
    <text evidence="8">The sequence shown here is derived from an EMBL/GenBank/DDBJ whole genome shotgun (WGS) entry which is preliminary data.</text>
</comment>
<dbReference type="GeneID" id="54783242"/>
<feature type="region of interest" description="Disordered" evidence="5">
    <location>
        <begin position="122"/>
        <end position="146"/>
    </location>
</feature>
<keyword evidence="9" id="KW-1185">Reference proteome</keyword>
<reference evidence="8 9" key="1">
    <citation type="submission" date="2019-07" db="EMBL/GenBank/DDBJ databases">
        <title>Genome assembly of two rare yeast pathogens: Diutina rugosa and Trichomonascus ciferrii.</title>
        <authorList>
            <person name="Mixao V."/>
            <person name="Saus E."/>
            <person name="Hansen A."/>
            <person name="Lass-Flor C."/>
            <person name="Gabaldon T."/>
        </authorList>
    </citation>
    <scope>NUCLEOTIDE SEQUENCE [LARGE SCALE GENOMIC DNA]</scope>
    <source>
        <strain evidence="8 9">CBS 613</strain>
    </source>
</reference>
<protein>
    <recommendedName>
        <fullName evidence="7">Cation efflux protein transmembrane domain-containing protein</fullName>
    </recommendedName>
</protein>
<dbReference type="OMA" id="FEVWSTG"/>
<evidence type="ECO:0000256" key="1">
    <source>
        <dbReference type="ARBA" id="ARBA00004141"/>
    </source>
</evidence>
<dbReference type="GO" id="GO:0016020">
    <property type="term" value="C:membrane"/>
    <property type="evidence" value="ECO:0007669"/>
    <property type="project" value="UniProtKB-SubCell"/>
</dbReference>
<dbReference type="Gene3D" id="1.20.1510.10">
    <property type="entry name" value="Cation efflux protein transmembrane domain"/>
    <property type="match status" value="1"/>
</dbReference>
<dbReference type="GO" id="GO:0008324">
    <property type="term" value="F:monoatomic cation transmembrane transporter activity"/>
    <property type="evidence" value="ECO:0007669"/>
    <property type="project" value="InterPro"/>
</dbReference>
<feature type="region of interest" description="Disordered" evidence="5">
    <location>
        <begin position="1"/>
        <end position="22"/>
    </location>
</feature>
<feature type="compositionally biased region" description="Polar residues" evidence="5">
    <location>
        <begin position="41"/>
        <end position="58"/>
    </location>
</feature>
<dbReference type="SUPFAM" id="SSF161111">
    <property type="entry name" value="Cation efflux protein transmembrane domain-like"/>
    <property type="match status" value="1"/>
</dbReference>
<evidence type="ECO:0000313" key="9">
    <source>
        <dbReference type="Proteomes" id="UP000449547"/>
    </source>
</evidence>